<proteinExistence type="predicted"/>
<dbReference type="PANTHER" id="PTHR36115">
    <property type="entry name" value="PROLINE-RICH ANTIGEN HOMOLOG-RELATED"/>
    <property type="match status" value="1"/>
</dbReference>
<evidence type="ECO:0000256" key="1">
    <source>
        <dbReference type="ARBA" id="ARBA00004651"/>
    </source>
</evidence>
<keyword evidence="9" id="KW-1185">Reference proteome</keyword>
<feature type="transmembrane region" description="Helical" evidence="6">
    <location>
        <begin position="93"/>
        <end position="115"/>
    </location>
</feature>
<evidence type="ECO:0000256" key="5">
    <source>
        <dbReference type="ARBA" id="ARBA00023136"/>
    </source>
</evidence>
<dbReference type="InterPro" id="IPR010432">
    <property type="entry name" value="RDD"/>
</dbReference>
<evidence type="ECO:0000256" key="6">
    <source>
        <dbReference type="SAM" id="Phobius"/>
    </source>
</evidence>
<dbReference type="Proteomes" id="UP000334019">
    <property type="component" value="Chromosome"/>
</dbReference>
<dbReference type="KEGG" id="atq:GH723_05385"/>
<evidence type="ECO:0000256" key="2">
    <source>
        <dbReference type="ARBA" id="ARBA00022475"/>
    </source>
</evidence>
<accession>A0A5Q2RFV1</accession>
<gene>
    <name evidence="8" type="ORF">GH723_05385</name>
</gene>
<dbReference type="Pfam" id="PF06271">
    <property type="entry name" value="RDD"/>
    <property type="match status" value="1"/>
</dbReference>
<name>A0A5Q2RFV1_9ACTN</name>
<feature type="domain" description="RDD" evidence="7">
    <location>
        <begin position="18"/>
        <end position="144"/>
    </location>
</feature>
<organism evidence="8 9">
    <name type="scientific">Actinomarinicola tropica</name>
    <dbReference type="NCBI Taxonomy" id="2789776"/>
    <lineage>
        <taxon>Bacteria</taxon>
        <taxon>Bacillati</taxon>
        <taxon>Actinomycetota</taxon>
        <taxon>Acidimicrobiia</taxon>
        <taxon>Acidimicrobiales</taxon>
        <taxon>Iamiaceae</taxon>
        <taxon>Actinomarinicola</taxon>
    </lineage>
</organism>
<keyword evidence="4 6" id="KW-1133">Transmembrane helix</keyword>
<dbReference type="EMBL" id="CP045851">
    <property type="protein sequence ID" value="QGG94583.1"/>
    <property type="molecule type" value="Genomic_DNA"/>
</dbReference>
<evidence type="ECO:0000259" key="7">
    <source>
        <dbReference type="Pfam" id="PF06271"/>
    </source>
</evidence>
<dbReference type="AlphaFoldDB" id="A0A5Q2RFV1"/>
<evidence type="ECO:0000256" key="4">
    <source>
        <dbReference type="ARBA" id="ARBA00022989"/>
    </source>
</evidence>
<keyword evidence="5 6" id="KW-0472">Membrane</keyword>
<reference evidence="8 9" key="1">
    <citation type="submission" date="2019-11" db="EMBL/GenBank/DDBJ databases">
        <authorList>
            <person name="He Y."/>
        </authorList>
    </citation>
    <scope>NUCLEOTIDE SEQUENCE [LARGE SCALE GENOMIC DNA]</scope>
    <source>
        <strain evidence="8 9">SCSIO 58843</strain>
    </source>
</reference>
<feature type="transmembrane region" description="Helical" evidence="6">
    <location>
        <begin position="23"/>
        <end position="45"/>
    </location>
</feature>
<evidence type="ECO:0000256" key="3">
    <source>
        <dbReference type="ARBA" id="ARBA00022692"/>
    </source>
</evidence>
<sequence>MTVSAEPAGAPPGFLEPVFGQRLLARLVDGIVVAGPVLLLTWAVGGRGGRALAVAAVSLYEVVAVSVAGRTVGKALFGTRVVDARTGAAPIPLQAVLRWMVLAGGAFVALLVPALEGLEVVWFWIAVLPVMSGPLHRGLHDRAARTIVTADAIDEEIAI</sequence>
<feature type="transmembrane region" description="Helical" evidence="6">
    <location>
        <begin position="121"/>
        <end position="139"/>
    </location>
</feature>
<comment type="subcellular location">
    <subcellularLocation>
        <location evidence="1">Cell membrane</location>
        <topology evidence="1">Multi-pass membrane protein</topology>
    </subcellularLocation>
</comment>
<evidence type="ECO:0000313" key="8">
    <source>
        <dbReference type="EMBL" id="QGG94583.1"/>
    </source>
</evidence>
<dbReference type="PANTHER" id="PTHR36115:SF4">
    <property type="entry name" value="MEMBRANE PROTEIN"/>
    <property type="match status" value="1"/>
</dbReference>
<evidence type="ECO:0000313" key="9">
    <source>
        <dbReference type="Proteomes" id="UP000334019"/>
    </source>
</evidence>
<dbReference type="GO" id="GO:0005886">
    <property type="term" value="C:plasma membrane"/>
    <property type="evidence" value="ECO:0007669"/>
    <property type="project" value="UniProtKB-SubCell"/>
</dbReference>
<keyword evidence="2" id="KW-1003">Cell membrane</keyword>
<keyword evidence="3 6" id="KW-0812">Transmembrane</keyword>
<protein>
    <recommendedName>
        <fullName evidence="7">RDD domain-containing protein</fullName>
    </recommendedName>
</protein>
<dbReference type="InterPro" id="IPR051791">
    <property type="entry name" value="Pra-immunoreactive"/>
</dbReference>